<dbReference type="Proteomes" id="UP001226574">
    <property type="component" value="Unassembled WGS sequence"/>
</dbReference>
<dbReference type="InterPro" id="IPR014718">
    <property type="entry name" value="GH-type_carb-bd"/>
</dbReference>
<accession>A0ABU1B716</accession>
<dbReference type="EMBL" id="JAVIFY010000001">
    <property type="protein sequence ID" value="MDQ9090348.1"/>
    <property type="molecule type" value="Genomic_DNA"/>
</dbReference>
<proteinExistence type="predicted"/>
<organism evidence="1 2">
    <name type="scientific">Pseudoalteromonas haloplanktis</name>
    <name type="common">Alteromonas haloplanktis</name>
    <dbReference type="NCBI Taxonomy" id="228"/>
    <lineage>
        <taxon>Bacteria</taxon>
        <taxon>Pseudomonadati</taxon>
        <taxon>Pseudomonadota</taxon>
        <taxon>Gammaproteobacteria</taxon>
        <taxon>Alteromonadales</taxon>
        <taxon>Pseudoalteromonadaceae</taxon>
        <taxon>Pseudoalteromonas</taxon>
    </lineage>
</organism>
<protein>
    <submittedName>
        <fullName evidence="1">DUF5107 domain-containing protein</fullName>
    </submittedName>
</protein>
<evidence type="ECO:0000313" key="1">
    <source>
        <dbReference type="EMBL" id="MDQ9090348.1"/>
    </source>
</evidence>
<keyword evidence="2" id="KW-1185">Reference proteome</keyword>
<dbReference type="InterPro" id="IPR011013">
    <property type="entry name" value="Gal_mutarotase_sf_dom"/>
</dbReference>
<sequence>MLECIEHTVQGFNAITIRNAYLSCTVVPELGGKITSLKAMQTQREWLALDEQVGLNKANYADDFTRFDSGGWDECFPSIAPEVDFPIAKRKVNIPDHGQLWCLPWQVVELKTSKSAIIVVLQCEGVGLGYRFTRSLKLGKSAKGLIVNYQLVNHSDEPIPYIWSMHPIFAVTPNMHITLPTRAIEFATDTGFKTFFNTQVKHFSWPYQSPQNHHLNLSHVMPYYSGFASKMYSDRLSTYFTETDSFEVELSCGDEYCGFRFSPHQVSHLGLWFNYHGWSGNDLPAPFVLGIEPCIGNSDSLRQSIENKEAAILVAHEQRSWQVEFFIS</sequence>
<reference evidence="1 2" key="1">
    <citation type="submission" date="2023-08" db="EMBL/GenBank/DDBJ databases">
        <title>Pseudoalteromonas haloplanktis LL1 genome.</title>
        <authorList>
            <person name="Wu S."/>
        </authorList>
    </citation>
    <scope>NUCLEOTIDE SEQUENCE [LARGE SCALE GENOMIC DNA]</scope>
    <source>
        <strain evidence="1 2">LL1</strain>
    </source>
</reference>
<evidence type="ECO:0000313" key="2">
    <source>
        <dbReference type="Proteomes" id="UP001226574"/>
    </source>
</evidence>
<name>A0ABU1B716_PSEHA</name>
<dbReference type="SUPFAM" id="SSF74650">
    <property type="entry name" value="Galactose mutarotase-like"/>
    <property type="match status" value="1"/>
</dbReference>
<comment type="caution">
    <text evidence="1">The sequence shown here is derived from an EMBL/GenBank/DDBJ whole genome shotgun (WGS) entry which is preliminary data.</text>
</comment>
<dbReference type="Gene3D" id="2.70.98.10">
    <property type="match status" value="1"/>
</dbReference>
<gene>
    <name evidence="1" type="ORF">RC083_01935</name>
</gene>